<name>A0A7C9AKA1_OPUST</name>
<feature type="compositionally biased region" description="Basic residues" evidence="1">
    <location>
        <begin position="106"/>
        <end position="120"/>
    </location>
</feature>
<sequence>MINPLFNIIRGHHMVARFAPRFSEVNFSSALGTWLRIPTYRIPIRLHYEMVTLCTHRMPTPSYDSALVAVDGSRSGDLFFDNIEADDGRRQRFRRLGEVSGAEKHLPRHQMGKERRRWRKERVAREKRPDVGPERTGGDTLVGRRWKRQKVVKVRRHPPLHALQGPRVHHHGRQTNQGLELGLGYQISGKTKTGFADLGLYV</sequence>
<feature type="region of interest" description="Disordered" evidence="1">
    <location>
        <begin position="100"/>
        <end position="140"/>
    </location>
</feature>
<dbReference type="EMBL" id="GISG01241796">
    <property type="protein sequence ID" value="MBA4668917.1"/>
    <property type="molecule type" value="Transcribed_RNA"/>
</dbReference>
<reference evidence="2" key="1">
    <citation type="journal article" date="2013" name="J. Plant Res.">
        <title>Effect of fungi and light on seed germination of three Opuntia species from semiarid lands of central Mexico.</title>
        <authorList>
            <person name="Delgado-Sanchez P."/>
            <person name="Jimenez-Bremont J.F."/>
            <person name="Guerrero-Gonzalez Mde L."/>
            <person name="Flores J."/>
        </authorList>
    </citation>
    <scope>NUCLEOTIDE SEQUENCE</scope>
    <source>
        <tissue evidence="2">Cladode</tissue>
    </source>
</reference>
<feature type="compositionally biased region" description="Basic and acidic residues" evidence="1">
    <location>
        <begin position="121"/>
        <end position="137"/>
    </location>
</feature>
<evidence type="ECO:0000313" key="2">
    <source>
        <dbReference type="EMBL" id="MBA4668917.1"/>
    </source>
</evidence>
<organism evidence="2">
    <name type="scientific">Opuntia streptacantha</name>
    <name type="common">Prickly pear cactus</name>
    <name type="synonym">Opuntia cardona</name>
    <dbReference type="NCBI Taxonomy" id="393608"/>
    <lineage>
        <taxon>Eukaryota</taxon>
        <taxon>Viridiplantae</taxon>
        <taxon>Streptophyta</taxon>
        <taxon>Embryophyta</taxon>
        <taxon>Tracheophyta</taxon>
        <taxon>Spermatophyta</taxon>
        <taxon>Magnoliopsida</taxon>
        <taxon>eudicotyledons</taxon>
        <taxon>Gunneridae</taxon>
        <taxon>Pentapetalae</taxon>
        <taxon>Caryophyllales</taxon>
        <taxon>Cactineae</taxon>
        <taxon>Cactaceae</taxon>
        <taxon>Opuntioideae</taxon>
        <taxon>Opuntia</taxon>
    </lineage>
</organism>
<protein>
    <submittedName>
        <fullName evidence="2">Uncharacterized protein</fullName>
    </submittedName>
</protein>
<evidence type="ECO:0000256" key="1">
    <source>
        <dbReference type="SAM" id="MobiDB-lite"/>
    </source>
</evidence>
<reference evidence="2" key="2">
    <citation type="submission" date="2020-07" db="EMBL/GenBank/DDBJ databases">
        <authorList>
            <person name="Vera ALvarez R."/>
            <person name="Arias-Moreno D.M."/>
            <person name="Jimenez-Jacinto V."/>
            <person name="Jimenez-Bremont J.F."/>
            <person name="Swaminathan K."/>
            <person name="Moose S.P."/>
            <person name="Guerrero-Gonzalez M.L."/>
            <person name="Marino-Ramirez L."/>
            <person name="Landsman D."/>
            <person name="Rodriguez-Kessler M."/>
            <person name="Delgado-Sanchez P."/>
        </authorList>
    </citation>
    <scope>NUCLEOTIDE SEQUENCE</scope>
    <source>
        <tissue evidence="2">Cladode</tissue>
    </source>
</reference>
<dbReference type="AlphaFoldDB" id="A0A7C9AKA1"/>
<proteinExistence type="predicted"/>
<accession>A0A7C9AKA1</accession>